<dbReference type="RefSeq" id="WP_275709778.1">
    <property type="nucleotide sequence ID" value="NZ_JAKLTN010000002.1"/>
</dbReference>
<gene>
    <name evidence="3" type="ORF">LZ012_08715</name>
</gene>
<name>A0ABS9K1M6_9RHOO</name>
<evidence type="ECO:0000313" key="4">
    <source>
        <dbReference type="Proteomes" id="UP001165384"/>
    </source>
</evidence>
<dbReference type="PANTHER" id="PTHR36698">
    <property type="entry name" value="BLL5892 PROTEIN"/>
    <property type="match status" value="1"/>
</dbReference>
<feature type="domain" description="Mce/MlaD" evidence="2">
    <location>
        <begin position="38"/>
        <end position="109"/>
    </location>
</feature>
<protein>
    <submittedName>
        <fullName evidence="3">MlaD family protein</fullName>
    </submittedName>
</protein>
<dbReference type="PANTHER" id="PTHR36698:SF2">
    <property type="entry name" value="MCE_MLAD DOMAIN-CONTAINING PROTEIN"/>
    <property type="match status" value="1"/>
</dbReference>
<dbReference type="Proteomes" id="UP001165384">
    <property type="component" value="Unassembled WGS sequence"/>
</dbReference>
<proteinExistence type="predicted"/>
<keyword evidence="4" id="KW-1185">Reference proteome</keyword>
<dbReference type="EMBL" id="JAKLTN010000002">
    <property type="protein sequence ID" value="MCG2577078.1"/>
    <property type="molecule type" value="Genomic_DNA"/>
</dbReference>
<dbReference type="InterPro" id="IPR003399">
    <property type="entry name" value="Mce/MlaD"/>
</dbReference>
<evidence type="ECO:0000259" key="2">
    <source>
        <dbReference type="Pfam" id="PF02470"/>
    </source>
</evidence>
<dbReference type="Pfam" id="PF02470">
    <property type="entry name" value="MlaD"/>
    <property type="match status" value="1"/>
</dbReference>
<organism evidence="3 4">
    <name type="scientific">Dechloromonas hankyongensis</name>
    <dbReference type="NCBI Taxonomy" id="2908002"/>
    <lineage>
        <taxon>Bacteria</taxon>
        <taxon>Pseudomonadati</taxon>
        <taxon>Pseudomonadota</taxon>
        <taxon>Betaproteobacteria</taxon>
        <taxon>Rhodocyclales</taxon>
        <taxon>Azonexaceae</taxon>
        <taxon>Dechloromonas</taxon>
    </lineage>
</organism>
<reference evidence="3" key="1">
    <citation type="submission" date="2022-01" db="EMBL/GenBank/DDBJ databases">
        <authorList>
            <person name="Jo J.-H."/>
            <person name="Im W.-T."/>
        </authorList>
    </citation>
    <scope>NUCLEOTIDE SEQUENCE</scope>
    <source>
        <strain evidence="3">XY25</strain>
    </source>
</reference>
<comment type="caution">
    <text evidence="3">The sequence shown here is derived from an EMBL/GenBank/DDBJ whole genome shotgun (WGS) entry which is preliminary data.</text>
</comment>
<accession>A0ABS9K1M6</accession>
<feature type="region of interest" description="Disordered" evidence="1">
    <location>
        <begin position="288"/>
        <end position="308"/>
    </location>
</feature>
<sequence length="308" mass="32562">MENKSHAFAAGLFALLLGLAAILAVYWLGGGREEAHDYIVVTKQNIGGLNPQAQVRYRGIRVGKVSDIRLDPDDYSNILITISVNDNVPLTTGTVAKLNYQGVTGLAHILLLETGKDSSPLEPNDDAPPRITMIPSLLDELGETGAATLKQARQLMISANALLNEENRAHLTATLANLDSASANLKPALENLNATLVQVRKVLDDRNVKHLSQAAGEVGPLLAESRVLIGKMQTATDKLDLAIGDASAGGTSALMPRLNELAQDFSLTSRQLSRVLRILEDTPQGLVFGAPSQAPGPGEAGFNPAGGQ</sequence>
<evidence type="ECO:0000313" key="3">
    <source>
        <dbReference type="EMBL" id="MCG2577078.1"/>
    </source>
</evidence>
<evidence type="ECO:0000256" key="1">
    <source>
        <dbReference type="SAM" id="MobiDB-lite"/>
    </source>
</evidence>